<sequence length="465" mass="52274">MPYSRESAGKGGHIDLVKNPDVQNFLNECKCLTQPSAEEAKKITEDYVYWEDGNSKLPDYVVASDASPYKEAISGLFPSTQIGYVKNSMIIIEVSEFDNLQPVNSNFVDPFKVAELHRSGDPISFTLPGCNVRYKGAETVKDGFRLAVYEQLSDMRTSFTNDDNFNVVGTLLAIDDGEVELELCPACGSKEEFKFKKSEEVQRCVACQKDVYITDVMRIHEQISDLGDNGSAITRFMNVVEHLIIASFIRMVGYRDPSLLSRMAFIVDGPLAIFGQPAKVHTRLLRLYEKVRKHLVEKGYQPPLIIGIQKTGPAVEHAKALCPYIPMGAFRVIDDEYRHKYIAARSETSANFGHETYYGQDFIFKTRSGKVFVFGLVYPFAKKVPSHIEGEEATSNSKARFSEEKVEVERYREQLKLAMSLITHFELELYENAIVPIALAHRHASISLVPGGRVLEILSKKGLNL</sequence>
<dbReference type="Proteomes" id="UP000016521">
    <property type="component" value="Chromosome I"/>
</dbReference>
<organism evidence="1 2">
    <name type="scientific">Pseudoalteromonas piscicida</name>
    <dbReference type="NCBI Taxonomy" id="43662"/>
    <lineage>
        <taxon>Bacteria</taxon>
        <taxon>Pseudomonadati</taxon>
        <taxon>Pseudomonadota</taxon>
        <taxon>Gammaproteobacteria</taxon>
        <taxon>Alteromonadales</taxon>
        <taxon>Pseudoalteromonadaceae</taxon>
        <taxon>Pseudoalteromonas</taxon>
    </lineage>
</organism>
<evidence type="ECO:0000313" key="2">
    <source>
        <dbReference type="Proteomes" id="UP000016521"/>
    </source>
</evidence>
<evidence type="ECO:0000313" key="1">
    <source>
        <dbReference type="EMBL" id="ATD08280.1"/>
    </source>
</evidence>
<dbReference type="RefSeq" id="WP_010377699.1">
    <property type="nucleotide sequence ID" value="NZ_CP011924.1"/>
</dbReference>
<reference evidence="1 2" key="1">
    <citation type="submission" date="2015-06" db="EMBL/GenBank/DDBJ databases">
        <authorList>
            <person name="Xie B.-B."/>
            <person name="Rong J.-C."/>
            <person name="Qin Q.-L."/>
            <person name="Zhang Y.-Z."/>
        </authorList>
    </citation>
    <scope>NUCLEOTIDE SEQUENCE [LARGE SCALE GENOMIC DNA]</scope>
    <source>
        <strain evidence="1 2">JCM 20779</strain>
    </source>
</reference>
<proteinExistence type="predicted"/>
<dbReference type="EMBL" id="CP011924">
    <property type="protein sequence ID" value="ATD08280.1"/>
    <property type="molecule type" value="Genomic_DNA"/>
</dbReference>
<gene>
    <name evidence="1" type="ORF">PPIS_a3498</name>
</gene>
<evidence type="ECO:0008006" key="3">
    <source>
        <dbReference type="Google" id="ProtNLM"/>
    </source>
</evidence>
<name>A0ABM6NGY2_PSEO7</name>
<keyword evidence="2" id="KW-1185">Reference proteome</keyword>
<accession>A0ABM6NGY2</accession>
<protein>
    <recommendedName>
        <fullName evidence="3">NurA domain-containing protein</fullName>
    </recommendedName>
</protein>